<dbReference type="InterPro" id="IPR033774">
    <property type="entry name" value="YAF2_RYBP"/>
</dbReference>
<evidence type="ECO:0000256" key="2">
    <source>
        <dbReference type="ARBA" id="ARBA00022723"/>
    </source>
</evidence>
<dbReference type="EnsemblMetazoa" id="AMIN001107-RA">
    <property type="protein sequence ID" value="AMIN001107-PA"/>
    <property type="gene ID" value="AMIN001107"/>
</dbReference>
<evidence type="ECO:0000256" key="5">
    <source>
        <dbReference type="ARBA" id="ARBA00023015"/>
    </source>
</evidence>
<accession>A0A182VSR7</accession>
<sequence length="154" mass="16814">MDKSKSPVRRAKRQSKVVEENFWDCSVCTYRNTAEAFKCLMCDVRKGTSTRKPRLNSALAAQQAATQAFPGASGGSQTGSNVKSPGGTKALRSKGKRSKHPARLKNIDRSSGQTREVTVNSVTVVITEYKPKPSVSRHDSSESFIMFMASPITD</sequence>
<dbReference type="GO" id="GO:0008270">
    <property type="term" value="F:zinc ion binding"/>
    <property type="evidence" value="ECO:0007669"/>
    <property type="project" value="UniProtKB-KW"/>
</dbReference>
<dbReference type="AlphaFoldDB" id="A0A182VSR7"/>
<keyword evidence="2" id="KW-0479">Metal-binding</keyword>
<protein>
    <recommendedName>
        <fullName evidence="10">RanBP2-type domain-containing protein</fullName>
    </recommendedName>
</protein>
<evidence type="ECO:0000259" key="10">
    <source>
        <dbReference type="PROSITE" id="PS50199"/>
    </source>
</evidence>
<dbReference type="Gene3D" id="4.10.1060.10">
    <property type="entry name" value="Zinc finger, RanBP2-type"/>
    <property type="match status" value="1"/>
</dbReference>
<dbReference type="GO" id="GO:0045893">
    <property type="term" value="P:positive regulation of DNA-templated transcription"/>
    <property type="evidence" value="ECO:0007669"/>
    <property type="project" value="InterPro"/>
</dbReference>
<keyword evidence="3 8" id="KW-0863">Zinc-finger</keyword>
<keyword evidence="5" id="KW-0805">Transcription regulation</keyword>
<dbReference type="PROSITE" id="PS50199">
    <property type="entry name" value="ZF_RANBP2_2"/>
    <property type="match status" value="1"/>
</dbReference>
<dbReference type="Proteomes" id="UP000075920">
    <property type="component" value="Unassembled WGS sequence"/>
</dbReference>
<evidence type="ECO:0000256" key="1">
    <source>
        <dbReference type="ARBA" id="ARBA00004123"/>
    </source>
</evidence>
<keyword evidence="6" id="KW-0804">Transcription</keyword>
<dbReference type="STRING" id="112268.A0A182VSR7"/>
<dbReference type="GO" id="GO:0005634">
    <property type="term" value="C:nucleus"/>
    <property type="evidence" value="ECO:0007669"/>
    <property type="project" value="UniProtKB-SubCell"/>
</dbReference>
<dbReference type="SMART" id="SM00547">
    <property type="entry name" value="ZnF_RBZ"/>
    <property type="match status" value="1"/>
</dbReference>
<evidence type="ECO:0000313" key="11">
    <source>
        <dbReference type="EnsemblMetazoa" id="AMIN001107-PA"/>
    </source>
</evidence>
<dbReference type="InterPro" id="IPR039958">
    <property type="entry name" value="RYBP/YAF2"/>
</dbReference>
<evidence type="ECO:0000313" key="12">
    <source>
        <dbReference type="Proteomes" id="UP000075920"/>
    </source>
</evidence>
<comment type="subcellular location">
    <subcellularLocation>
        <location evidence="1">Nucleus</location>
    </subcellularLocation>
</comment>
<evidence type="ECO:0000256" key="3">
    <source>
        <dbReference type="ARBA" id="ARBA00022771"/>
    </source>
</evidence>
<evidence type="ECO:0000256" key="9">
    <source>
        <dbReference type="SAM" id="MobiDB-lite"/>
    </source>
</evidence>
<dbReference type="Pfam" id="PF00641">
    <property type="entry name" value="Zn_ribbon_RanBP"/>
    <property type="match status" value="1"/>
</dbReference>
<dbReference type="PANTHER" id="PTHR12920">
    <property type="entry name" value="RYBP AND YAF2-RELATED"/>
    <property type="match status" value="1"/>
</dbReference>
<dbReference type="InterPro" id="IPR001876">
    <property type="entry name" value="Znf_RanBP2"/>
</dbReference>
<feature type="compositionally biased region" description="Basic residues" evidence="9">
    <location>
        <begin position="91"/>
        <end position="103"/>
    </location>
</feature>
<organism evidence="11 12">
    <name type="scientific">Anopheles minimus</name>
    <dbReference type="NCBI Taxonomy" id="112268"/>
    <lineage>
        <taxon>Eukaryota</taxon>
        <taxon>Metazoa</taxon>
        <taxon>Ecdysozoa</taxon>
        <taxon>Arthropoda</taxon>
        <taxon>Hexapoda</taxon>
        <taxon>Insecta</taxon>
        <taxon>Pterygota</taxon>
        <taxon>Neoptera</taxon>
        <taxon>Endopterygota</taxon>
        <taxon>Diptera</taxon>
        <taxon>Nematocera</taxon>
        <taxon>Culicoidea</taxon>
        <taxon>Culicidae</taxon>
        <taxon>Anophelinae</taxon>
        <taxon>Anopheles</taxon>
    </lineage>
</organism>
<feature type="region of interest" description="Disordered" evidence="9">
    <location>
        <begin position="50"/>
        <end position="115"/>
    </location>
</feature>
<dbReference type="VEuPathDB" id="VectorBase:AMIN001107"/>
<dbReference type="PANTHER" id="PTHR12920:SF4">
    <property type="entry name" value="GEO03726P1"/>
    <property type="match status" value="1"/>
</dbReference>
<dbReference type="PROSITE" id="PS01358">
    <property type="entry name" value="ZF_RANBP2_1"/>
    <property type="match status" value="1"/>
</dbReference>
<name>A0A182VSR7_9DIPT</name>
<reference evidence="12" key="1">
    <citation type="submission" date="2013-03" db="EMBL/GenBank/DDBJ databases">
        <title>The Genome Sequence of Anopheles minimus MINIMUS1.</title>
        <authorList>
            <consortium name="The Broad Institute Genomics Platform"/>
            <person name="Neafsey D.E."/>
            <person name="Walton C."/>
            <person name="Walker B."/>
            <person name="Young S.K."/>
            <person name="Zeng Q."/>
            <person name="Gargeya S."/>
            <person name="Fitzgerald M."/>
            <person name="Haas B."/>
            <person name="Abouelleil A."/>
            <person name="Allen A.W."/>
            <person name="Alvarado L."/>
            <person name="Arachchi H.M."/>
            <person name="Berlin A.M."/>
            <person name="Chapman S.B."/>
            <person name="Gainer-Dewar J."/>
            <person name="Goldberg J."/>
            <person name="Griggs A."/>
            <person name="Gujja S."/>
            <person name="Hansen M."/>
            <person name="Howarth C."/>
            <person name="Imamovic A."/>
            <person name="Ireland A."/>
            <person name="Larimer J."/>
            <person name="McCowan C."/>
            <person name="Murphy C."/>
            <person name="Pearson M."/>
            <person name="Poon T.W."/>
            <person name="Priest M."/>
            <person name="Roberts A."/>
            <person name="Saif S."/>
            <person name="Shea T."/>
            <person name="Sisk P."/>
            <person name="Sykes S."/>
            <person name="Wortman J."/>
            <person name="Nusbaum C."/>
            <person name="Birren B."/>
        </authorList>
    </citation>
    <scope>NUCLEOTIDE SEQUENCE [LARGE SCALE GENOMIC DNA]</scope>
    <source>
        <strain evidence="12">MINIMUS1</strain>
    </source>
</reference>
<dbReference type="GO" id="GO:0003677">
    <property type="term" value="F:DNA binding"/>
    <property type="evidence" value="ECO:0007669"/>
    <property type="project" value="TreeGrafter"/>
</dbReference>
<feature type="compositionally biased region" description="Low complexity" evidence="9">
    <location>
        <begin position="58"/>
        <end position="68"/>
    </location>
</feature>
<proteinExistence type="predicted"/>
<keyword evidence="4" id="KW-0862">Zinc</keyword>
<dbReference type="InterPro" id="IPR036443">
    <property type="entry name" value="Znf_RanBP2_sf"/>
</dbReference>
<keyword evidence="7" id="KW-0539">Nucleus</keyword>
<keyword evidence="12" id="KW-1185">Reference proteome</keyword>
<reference evidence="11" key="2">
    <citation type="submission" date="2020-05" db="UniProtKB">
        <authorList>
            <consortium name="EnsemblMetazoa"/>
        </authorList>
    </citation>
    <scope>IDENTIFICATION</scope>
    <source>
        <strain evidence="11">MINIMUS1</strain>
    </source>
</reference>
<dbReference type="FunFam" id="4.10.1060.10:FF:000009">
    <property type="entry name" value="YY1 associated factor 2"/>
    <property type="match status" value="1"/>
</dbReference>
<evidence type="ECO:0000256" key="7">
    <source>
        <dbReference type="ARBA" id="ARBA00023242"/>
    </source>
</evidence>
<dbReference type="GO" id="GO:0003712">
    <property type="term" value="F:transcription coregulator activity"/>
    <property type="evidence" value="ECO:0007669"/>
    <property type="project" value="TreeGrafter"/>
</dbReference>
<evidence type="ECO:0000256" key="4">
    <source>
        <dbReference type="ARBA" id="ARBA00022833"/>
    </source>
</evidence>
<evidence type="ECO:0000256" key="8">
    <source>
        <dbReference type="PROSITE-ProRule" id="PRU00322"/>
    </source>
</evidence>
<dbReference type="SUPFAM" id="SSF90209">
    <property type="entry name" value="Ran binding protein zinc finger-like"/>
    <property type="match status" value="1"/>
</dbReference>
<feature type="domain" description="RanBP2-type" evidence="10">
    <location>
        <begin position="19"/>
        <end position="48"/>
    </location>
</feature>
<evidence type="ECO:0000256" key="6">
    <source>
        <dbReference type="ARBA" id="ARBA00023163"/>
    </source>
</evidence>
<dbReference type="Pfam" id="PF17219">
    <property type="entry name" value="YAF2_RYBP"/>
    <property type="match status" value="1"/>
</dbReference>